<reference evidence="2 3" key="1">
    <citation type="submission" date="2023-05" db="EMBL/GenBank/DDBJ databases">
        <title>Lysobacter sp. strain LF1 Genome sequencing and assembly.</title>
        <authorList>
            <person name="Jung Y."/>
        </authorList>
    </citation>
    <scope>NUCLEOTIDE SEQUENCE [LARGE SCALE GENOMIC DNA]</scope>
    <source>
        <strain evidence="2 3">LF1</strain>
    </source>
</reference>
<dbReference type="RefSeq" id="WP_283211256.1">
    <property type="nucleotide sequence ID" value="NZ_JASGBI010000001.1"/>
</dbReference>
<name>A0ABT6XCF2_9GAMM</name>
<dbReference type="Proteomes" id="UP001321580">
    <property type="component" value="Unassembled WGS sequence"/>
</dbReference>
<feature type="domain" description="DUF4440" evidence="1">
    <location>
        <begin position="8"/>
        <end position="117"/>
    </location>
</feature>
<evidence type="ECO:0000313" key="2">
    <source>
        <dbReference type="EMBL" id="MDI9237751.1"/>
    </source>
</evidence>
<dbReference type="SUPFAM" id="SSF54427">
    <property type="entry name" value="NTF2-like"/>
    <property type="match status" value="1"/>
</dbReference>
<evidence type="ECO:0000313" key="3">
    <source>
        <dbReference type="Proteomes" id="UP001321580"/>
    </source>
</evidence>
<proteinExistence type="predicted"/>
<gene>
    <name evidence="2" type="ORF">QLQ15_02355</name>
</gene>
<dbReference type="InterPro" id="IPR011944">
    <property type="entry name" value="Steroid_delta5-4_isomerase"/>
</dbReference>
<dbReference type="InterPro" id="IPR027843">
    <property type="entry name" value="DUF4440"/>
</dbReference>
<sequence length="132" mass="14795">MDRDEQQIRDLVATWMRATREGDGATVLELMTDDVVFLVAGRPPFGKAEFAQAMKQQAQSSMAFEGHSEIEEILIAGDWAFMRSHLTVRALRPGESDIVRSGHTLTVLTRDDGRWRIARDANLLVAQPEESP</sequence>
<dbReference type="Pfam" id="PF14534">
    <property type="entry name" value="DUF4440"/>
    <property type="match status" value="1"/>
</dbReference>
<dbReference type="EMBL" id="JASGBI010000001">
    <property type="protein sequence ID" value="MDI9237751.1"/>
    <property type="molecule type" value="Genomic_DNA"/>
</dbReference>
<dbReference type="InterPro" id="IPR032710">
    <property type="entry name" value="NTF2-like_dom_sf"/>
</dbReference>
<protein>
    <submittedName>
        <fullName evidence="2">Nuclear transport factor 2 family protein</fullName>
    </submittedName>
</protein>
<keyword evidence="3" id="KW-1185">Reference proteome</keyword>
<evidence type="ECO:0000259" key="1">
    <source>
        <dbReference type="Pfam" id="PF14534"/>
    </source>
</evidence>
<dbReference type="NCBIfam" id="TIGR02246">
    <property type="entry name" value="SgcJ/EcaC family oxidoreductase"/>
    <property type="match status" value="1"/>
</dbReference>
<organism evidence="2 3">
    <name type="scientific">Lysobacter stagni</name>
    <dbReference type="NCBI Taxonomy" id="3045172"/>
    <lineage>
        <taxon>Bacteria</taxon>
        <taxon>Pseudomonadati</taxon>
        <taxon>Pseudomonadota</taxon>
        <taxon>Gammaproteobacteria</taxon>
        <taxon>Lysobacterales</taxon>
        <taxon>Lysobacteraceae</taxon>
        <taxon>Lysobacter</taxon>
    </lineage>
</organism>
<accession>A0ABT6XCF2</accession>
<dbReference type="Gene3D" id="3.10.450.50">
    <property type="match status" value="1"/>
</dbReference>
<comment type="caution">
    <text evidence="2">The sequence shown here is derived from an EMBL/GenBank/DDBJ whole genome shotgun (WGS) entry which is preliminary data.</text>
</comment>